<protein>
    <submittedName>
        <fullName evidence="1">SusD/RagB-like outer membrane lipoprotein</fullName>
    </submittedName>
</protein>
<dbReference type="SUPFAM" id="SSF48452">
    <property type="entry name" value="TPR-like"/>
    <property type="match status" value="1"/>
</dbReference>
<dbReference type="RefSeq" id="WP_111592418.1">
    <property type="nucleotide sequence ID" value="NZ_QLMA01000004.1"/>
</dbReference>
<comment type="caution">
    <text evidence="1">The sequence shown here is derived from an EMBL/GenBank/DDBJ whole genome shotgun (WGS) entry which is preliminary data.</text>
</comment>
<dbReference type="InterPro" id="IPR041662">
    <property type="entry name" value="SusD-like_2"/>
</dbReference>
<dbReference type="AlphaFoldDB" id="A0A327W1F4"/>
<gene>
    <name evidence="1" type="ORF">CLV59_10479</name>
</gene>
<dbReference type="InterPro" id="IPR011990">
    <property type="entry name" value="TPR-like_helical_dom_sf"/>
</dbReference>
<reference evidence="1 2" key="1">
    <citation type="submission" date="2018-06" db="EMBL/GenBank/DDBJ databases">
        <title>Genomic Encyclopedia of Archaeal and Bacterial Type Strains, Phase II (KMG-II): from individual species to whole genera.</title>
        <authorList>
            <person name="Goeker M."/>
        </authorList>
    </citation>
    <scope>NUCLEOTIDE SEQUENCE [LARGE SCALE GENOMIC DNA]</scope>
    <source>
        <strain evidence="1 2">DSM 29821</strain>
    </source>
</reference>
<proteinExistence type="predicted"/>
<dbReference type="OrthoDB" id="9766256at2"/>
<keyword evidence="1" id="KW-0449">Lipoprotein</keyword>
<sequence length="547" mass="60751">MKKIFIILGMSVAFTSCKKWLDVNKNPNNPTIDVPTADQRLPAIIRGFADTYESAGTRTALMTQQIAVTGSAGNNYDLTRWYSNASTSNWPWQSWYVYTASNLDAYFTAAKKVEAWHYIGVGQIIKAWGFGTISDLYGIMPYDEFGNPSIFTPKFDDGEYIQGKVLALLDEGIANLQKQQGPAAPALAKADVLNNGSTDKWIRLAYGLKARFLLHSTKKSSFNAQAVLDLLAKAPISDDQSTIVQYVDEGPIVTDDSKASIQYTNIATNSVGRFTKLYIDYLSNAYTGAPTGANNMLDPRIDTIVPRMQTDTGWRRTTGMDMTNPAVTKGIGNAVYNSANNSFNKNPDSIYIPLLVNPYSPTPAQRIVSTGSWYTRRGGQGLLLTNAEMRFIEAEVQFRQGKAVEALAAYKAGIRSHMNLLRVPAAKVDAYLNSTSVVQDPASLTLSHIMIQKYIAMSFSPENFADMRRNNYCADNGGNYNEITGIYKGFKRPAHLYTLCYPNATDWPRRFAMASYEINYNAAQLLKADPNASKLEYITEPVWWDKP</sequence>
<dbReference type="Pfam" id="PF12771">
    <property type="entry name" value="SusD-like_2"/>
    <property type="match status" value="1"/>
</dbReference>
<name>A0A327W1F4_9BACT</name>
<dbReference type="Proteomes" id="UP000249819">
    <property type="component" value="Unassembled WGS sequence"/>
</dbReference>
<dbReference type="PROSITE" id="PS51257">
    <property type="entry name" value="PROKAR_LIPOPROTEIN"/>
    <property type="match status" value="1"/>
</dbReference>
<keyword evidence="2" id="KW-1185">Reference proteome</keyword>
<dbReference type="EMBL" id="QLMA01000004">
    <property type="protein sequence ID" value="RAJ81854.1"/>
    <property type="molecule type" value="Genomic_DNA"/>
</dbReference>
<accession>A0A327W1F4</accession>
<organism evidence="1 2">
    <name type="scientific">Chitinophaga dinghuensis</name>
    <dbReference type="NCBI Taxonomy" id="1539050"/>
    <lineage>
        <taxon>Bacteria</taxon>
        <taxon>Pseudomonadati</taxon>
        <taxon>Bacteroidota</taxon>
        <taxon>Chitinophagia</taxon>
        <taxon>Chitinophagales</taxon>
        <taxon>Chitinophagaceae</taxon>
        <taxon>Chitinophaga</taxon>
    </lineage>
</organism>
<dbReference type="Gene3D" id="1.25.40.390">
    <property type="match status" value="1"/>
</dbReference>
<evidence type="ECO:0000313" key="1">
    <source>
        <dbReference type="EMBL" id="RAJ81854.1"/>
    </source>
</evidence>
<evidence type="ECO:0000313" key="2">
    <source>
        <dbReference type="Proteomes" id="UP000249819"/>
    </source>
</evidence>